<keyword evidence="3" id="KW-1185">Reference proteome</keyword>
<evidence type="ECO:0000313" key="3">
    <source>
        <dbReference type="Proteomes" id="UP000001880"/>
    </source>
</evidence>
<dbReference type="STRING" id="502025.Hoch_3123"/>
<name>D0LSC6_HALO1</name>
<evidence type="ECO:0008006" key="4">
    <source>
        <dbReference type="Google" id="ProtNLM"/>
    </source>
</evidence>
<dbReference type="KEGG" id="hoh:Hoch_3123"/>
<feature type="transmembrane region" description="Helical" evidence="1">
    <location>
        <begin position="117"/>
        <end position="138"/>
    </location>
</feature>
<accession>D0LSC6</accession>
<dbReference type="AlphaFoldDB" id="D0LSC6"/>
<keyword evidence="1" id="KW-0812">Transmembrane</keyword>
<evidence type="ECO:0000313" key="2">
    <source>
        <dbReference type="EMBL" id="ACY15625.1"/>
    </source>
</evidence>
<dbReference type="HOGENOM" id="CLU_093674_4_0_7"/>
<organism evidence="2 3">
    <name type="scientific">Haliangium ochraceum (strain DSM 14365 / JCM 11303 / SMP-2)</name>
    <dbReference type="NCBI Taxonomy" id="502025"/>
    <lineage>
        <taxon>Bacteria</taxon>
        <taxon>Pseudomonadati</taxon>
        <taxon>Myxococcota</taxon>
        <taxon>Polyangia</taxon>
        <taxon>Haliangiales</taxon>
        <taxon>Kofleriaceae</taxon>
        <taxon>Haliangium</taxon>
    </lineage>
</organism>
<dbReference type="GO" id="GO:0005886">
    <property type="term" value="C:plasma membrane"/>
    <property type="evidence" value="ECO:0007669"/>
    <property type="project" value="TreeGrafter"/>
</dbReference>
<dbReference type="InterPro" id="IPR008523">
    <property type="entry name" value="DUF805"/>
</dbReference>
<feature type="transmembrane region" description="Helical" evidence="1">
    <location>
        <begin position="57"/>
        <end position="78"/>
    </location>
</feature>
<protein>
    <recommendedName>
        <fullName evidence="4">Inner membrane protein YhaI</fullName>
    </recommendedName>
</protein>
<feature type="transmembrane region" description="Helical" evidence="1">
    <location>
        <begin position="84"/>
        <end position="105"/>
    </location>
</feature>
<dbReference type="PANTHER" id="PTHR34980:SF2">
    <property type="entry name" value="INNER MEMBRANE PROTEIN YHAH-RELATED"/>
    <property type="match status" value="1"/>
</dbReference>
<dbReference type="Pfam" id="PF05656">
    <property type="entry name" value="DUF805"/>
    <property type="match status" value="1"/>
</dbReference>
<sequence>MRTVGSTRAHALDPFAAEPYPRLPLQPEREKIPMQWYLKVLQQHFADFNGRARRMEYWMFGLFNAIVLLVLSLVSTGLMTATEVAAFSFVPVLYALAVLIPSLALTVRRLHDTGKSGWFVFITMVPFIGSLAFLYFMVIDSTPGPNQYGPNPKGY</sequence>
<dbReference type="EMBL" id="CP001804">
    <property type="protein sequence ID" value="ACY15625.1"/>
    <property type="molecule type" value="Genomic_DNA"/>
</dbReference>
<dbReference type="Proteomes" id="UP000001880">
    <property type="component" value="Chromosome"/>
</dbReference>
<evidence type="ECO:0000256" key="1">
    <source>
        <dbReference type="SAM" id="Phobius"/>
    </source>
</evidence>
<gene>
    <name evidence="2" type="ordered locus">Hoch_3123</name>
</gene>
<reference evidence="2 3" key="1">
    <citation type="journal article" date="2010" name="Stand. Genomic Sci.">
        <title>Complete genome sequence of Haliangium ochraceum type strain (SMP-2).</title>
        <authorList>
            <consortium name="US DOE Joint Genome Institute (JGI-PGF)"/>
            <person name="Ivanova N."/>
            <person name="Daum C."/>
            <person name="Lang E."/>
            <person name="Abt B."/>
            <person name="Kopitz M."/>
            <person name="Saunders E."/>
            <person name="Lapidus A."/>
            <person name="Lucas S."/>
            <person name="Glavina Del Rio T."/>
            <person name="Nolan M."/>
            <person name="Tice H."/>
            <person name="Copeland A."/>
            <person name="Cheng J.F."/>
            <person name="Chen F."/>
            <person name="Bruce D."/>
            <person name="Goodwin L."/>
            <person name="Pitluck S."/>
            <person name="Mavromatis K."/>
            <person name="Pati A."/>
            <person name="Mikhailova N."/>
            <person name="Chen A."/>
            <person name="Palaniappan K."/>
            <person name="Land M."/>
            <person name="Hauser L."/>
            <person name="Chang Y.J."/>
            <person name="Jeffries C.D."/>
            <person name="Detter J.C."/>
            <person name="Brettin T."/>
            <person name="Rohde M."/>
            <person name="Goker M."/>
            <person name="Bristow J."/>
            <person name="Markowitz V."/>
            <person name="Eisen J.A."/>
            <person name="Hugenholtz P."/>
            <person name="Kyrpides N.C."/>
            <person name="Klenk H.P."/>
        </authorList>
    </citation>
    <scope>NUCLEOTIDE SEQUENCE [LARGE SCALE GENOMIC DNA]</scope>
    <source>
        <strain evidence="3">DSM 14365 / CIP 107738 / JCM 11303 / AJ 13395 / SMP-2</strain>
    </source>
</reference>
<proteinExistence type="predicted"/>
<keyword evidence="1" id="KW-0472">Membrane</keyword>
<dbReference type="eggNOG" id="COG3152">
    <property type="taxonomic scope" value="Bacteria"/>
</dbReference>
<keyword evidence="1" id="KW-1133">Transmembrane helix</keyword>
<dbReference type="PANTHER" id="PTHR34980">
    <property type="entry name" value="INNER MEMBRANE PROTEIN-RELATED-RELATED"/>
    <property type="match status" value="1"/>
</dbReference>